<dbReference type="GO" id="GO:0005524">
    <property type="term" value="F:ATP binding"/>
    <property type="evidence" value="ECO:0007669"/>
    <property type="project" value="UniProtKB-KW"/>
</dbReference>
<feature type="transmembrane region" description="Helical" evidence="10">
    <location>
        <begin position="58"/>
        <end position="76"/>
    </location>
</feature>
<organism evidence="12 13">
    <name type="scientific">Xylanimonas cellulosilytica (strain DSM 15894 / JCM 12276 / CECT 5975 / KCTC 9989 / LMG 20990 / NBRC 107835 / XIL07)</name>
    <dbReference type="NCBI Taxonomy" id="446471"/>
    <lineage>
        <taxon>Bacteria</taxon>
        <taxon>Bacillati</taxon>
        <taxon>Actinomycetota</taxon>
        <taxon>Actinomycetes</taxon>
        <taxon>Micrococcales</taxon>
        <taxon>Promicromonosporaceae</taxon>
        <taxon>Xylanimonas</taxon>
    </lineage>
</organism>
<keyword evidence="5" id="KW-0547">Nucleotide-binding</keyword>
<dbReference type="STRING" id="446471.Xcel_3325"/>
<dbReference type="GO" id="GO:0046983">
    <property type="term" value="F:protein dimerization activity"/>
    <property type="evidence" value="ECO:0007669"/>
    <property type="project" value="InterPro"/>
</dbReference>
<comment type="catalytic activity">
    <reaction evidence="1">
        <text>ATP + protein L-histidine = ADP + protein N-phospho-L-histidine.</text>
        <dbReference type="EC" id="2.7.13.3"/>
    </reaction>
</comment>
<dbReference type="RefSeq" id="WP_012880065.1">
    <property type="nucleotide sequence ID" value="NC_013530.1"/>
</dbReference>
<dbReference type="Pfam" id="PF07730">
    <property type="entry name" value="HisKA_3"/>
    <property type="match status" value="1"/>
</dbReference>
<dbReference type="AlphaFoldDB" id="D1BRQ9"/>
<keyword evidence="3" id="KW-0597">Phosphoprotein</keyword>
<name>D1BRQ9_XYLCX</name>
<evidence type="ECO:0000313" key="12">
    <source>
        <dbReference type="EMBL" id="ACZ32325.1"/>
    </source>
</evidence>
<evidence type="ECO:0000256" key="4">
    <source>
        <dbReference type="ARBA" id="ARBA00022679"/>
    </source>
</evidence>
<feature type="transmembrane region" description="Helical" evidence="10">
    <location>
        <begin position="114"/>
        <end position="135"/>
    </location>
</feature>
<dbReference type="EMBL" id="CP001821">
    <property type="protein sequence ID" value="ACZ32325.1"/>
    <property type="molecule type" value="Genomic_DNA"/>
</dbReference>
<dbReference type="eggNOG" id="COG4585">
    <property type="taxonomic scope" value="Bacteria"/>
</dbReference>
<keyword evidence="10" id="KW-0472">Membrane</keyword>
<feature type="domain" description="Histidine kinase/HSP90-like ATPase" evidence="11">
    <location>
        <begin position="586"/>
        <end position="693"/>
    </location>
</feature>
<keyword evidence="13" id="KW-1185">Reference proteome</keyword>
<keyword evidence="6 12" id="KW-0418">Kinase</keyword>
<keyword evidence="7" id="KW-0067">ATP-binding</keyword>
<evidence type="ECO:0000256" key="7">
    <source>
        <dbReference type="ARBA" id="ARBA00022840"/>
    </source>
</evidence>
<accession>D1BRQ9</accession>
<gene>
    <name evidence="12" type="ordered locus">Xcel_3325</name>
</gene>
<dbReference type="InterPro" id="IPR011712">
    <property type="entry name" value="Sig_transdc_His_kin_sub3_dim/P"/>
</dbReference>
<reference evidence="13" key="1">
    <citation type="submission" date="2009-11" db="EMBL/GenBank/DDBJ databases">
        <title>The complete chromosome of Xylanimonas cellulosilytica DSM 15894.</title>
        <authorList>
            <consortium name="US DOE Joint Genome Institute (JGI-PGF)"/>
            <person name="Lucas S."/>
            <person name="Copeland A."/>
            <person name="Lapidus A."/>
            <person name="Glavina del Rio T."/>
            <person name="Dalin E."/>
            <person name="Tice H."/>
            <person name="Bruce D."/>
            <person name="Goodwin L."/>
            <person name="Pitluck S."/>
            <person name="Kyrpides N."/>
            <person name="Mavromatis K."/>
            <person name="Ivanova N."/>
            <person name="Mikhailova N."/>
            <person name="Foster B."/>
            <person name="Clum A."/>
            <person name="Brettin T."/>
            <person name="Detter J.C."/>
            <person name="Han C."/>
            <person name="Larimer F."/>
            <person name="Land M."/>
            <person name="Hauser L."/>
            <person name="Markowitz V."/>
            <person name="Cheng J.F."/>
            <person name="Hugenholtz P."/>
            <person name="Woyke T."/>
            <person name="Wu D."/>
            <person name="Gehrich-Schroeter G."/>
            <person name="Schneider S."/>
            <person name="Pukall S.R."/>
            <person name="Klenk H.P."/>
            <person name="Eisen J.A."/>
        </authorList>
    </citation>
    <scope>NUCLEOTIDE SEQUENCE [LARGE SCALE GENOMIC DNA]</scope>
    <source>
        <strain evidence="13">DSM 15894 / CECT 5975 / LMG 20990 / XIL07</strain>
    </source>
</reference>
<evidence type="ECO:0000313" key="13">
    <source>
        <dbReference type="Proteomes" id="UP000002255"/>
    </source>
</evidence>
<feature type="transmembrane region" description="Helical" evidence="10">
    <location>
        <begin position="30"/>
        <end position="52"/>
    </location>
</feature>
<evidence type="ECO:0000256" key="6">
    <source>
        <dbReference type="ARBA" id="ARBA00022777"/>
    </source>
</evidence>
<protein>
    <recommendedName>
        <fullName evidence="2">histidine kinase</fullName>
        <ecNumber evidence="2">2.7.13.3</ecNumber>
    </recommendedName>
</protein>
<feature type="transmembrane region" description="Helical" evidence="10">
    <location>
        <begin position="191"/>
        <end position="213"/>
    </location>
</feature>
<keyword evidence="8" id="KW-0902">Two-component regulatory system</keyword>
<dbReference type="OrthoDB" id="227596at2"/>
<keyword evidence="10" id="KW-0812">Transmembrane</keyword>
<keyword evidence="10" id="KW-1133">Transmembrane helix</keyword>
<feature type="transmembrane region" description="Helical" evidence="10">
    <location>
        <begin position="147"/>
        <end position="171"/>
    </location>
</feature>
<dbReference type="SUPFAM" id="SSF55874">
    <property type="entry name" value="ATPase domain of HSP90 chaperone/DNA topoisomerase II/histidine kinase"/>
    <property type="match status" value="1"/>
</dbReference>
<feature type="region of interest" description="Disordered" evidence="9">
    <location>
        <begin position="1"/>
        <end position="21"/>
    </location>
</feature>
<evidence type="ECO:0000256" key="10">
    <source>
        <dbReference type="SAM" id="Phobius"/>
    </source>
</evidence>
<evidence type="ECO:0000256" key="1">
    <source>
        <dbReference type="ARBA" id="ARBA00000085"/>
    </source>
</evidence>
<dbReference type="Proteomes" id="UP000002255">
    <property type="component" value="Chromosome"/>
</dbReference>
<dbReference type="CDD" id="cd16917">
    <property type="entry name" value="HATPase_UhpB-NarQ-NarX-like"/>
    <property type="match status" value="1"/>
</dbReference>
<dbReference type="EC" id="2.7.13.3" evidence="2"/>
<feature type="region of interest" description="Disordered" evidence="9">
    <location>
        <begin position="633"/>
        <end position="657"/>
    </location>
</feature>
<evidence type="ECO:0000256" key="2">
    <source>
        <dbReference type="ARBA" id="ARBA00012438"/>
    </source>
</evidence>
<dbReference type="PANTHER" id="PTHR24421:SF10">
    <property type="entry name" value="NITRATE_NITRITE SENSOR PROTEIN NARQ"/>
    <property type="match status" value="1"/>
</dbReference>
<evidence type="ECO:0000256" key="3">
    <source>
        <dbReference type="ARBA" id="ARBA00022553"/>
    </source>
</evidence>
<dbReference type="InterPro" id="IPR036890">
    <property type="entry name" value="HATPase_C_sf"/>
</dbReference>
<dbReference type="Gene3D" id="1.20.5.1930">
    <property type="match status" value="1"/>
</dbReference>
<dbReference type="InterPro" id="IPR050482">
    <property type="entry name" value="Sensor_HK_TwoCompSys"/>
</dbReference>
<evidence type="ECO:0000259" key="11">
    <source>
        <dbReference type="SMART" id="SM00387"/>
    </source>
</evidence>
<dbReference type="KEGG" id="xce:Xcel_3325"/>
<proteinExistence type="predicted"/>
<feature type="transmembrane region" description="Helical" evidence="10">
    <location>
        <begin position="290"/>
        <end position="311"/>
    </location>
</feature>
<dbReference type="Pfam" id="PF02518">
    <property type="entry name" value="HATPase_c"/>
    <property type="match status" value="1"/>
</dbReference>
<dbReference type="GO" id="GO:0016020">
    <property type="term" value="C:membrane"/>
    <property type="evidence" value="ECO:0007669"/>
    <property type="project" value="InterPro"/>
</dbReference>
<dbReference type="InterPro" id="IPR003594">
    <property type="entry name" value="HATPase_dom"/>
</dbReference>
<reference evidence="12 13" key="2">
    <citation type="journal article" date="2010" name="Stand. Genomic Sci.">
        <title>Complete genome sequence of Xylanimonas cellulosilytica type strain (XIL07).</title>
        <authorList>
            <person name="Foster B."/>
            <person name="Pukall R."/>
            <person name="Abt B."/>
            <person name="Nolan M."/>
            <person name="Glavina Del Rio T."/>
            <person name="Chen F."/>
            <person name="Lucas S."/>
            <person name="Tice H."/>
            <person name="Pitluck S."/>
            <person name="Cheng J.-F."/>
            <person name="Chertkov O."/>
            <person name="Brettin T."/>
            <person name="Han C."/>
            <person name="Detter J.C."/>
            <person name="Bruce D."/>
            <person name="Goodwin L."/>
            <person name="Ivanova N."/>
            <person name="Mavromatis K."/>
            <person name="Pati A."/>
            <person name="Mikhailova N."/>
            <person name="Chen A."/>
            <person name="Palaniappan K."/>
            <person name="Land M."/>
            <person name="Hauser L."/>
            <person name="Chang Y.-J."/>
            <person name="Jeffries C.D."/>
            <person name="Chain P."/>
            <person name="Rohde M."/>
            <person name="Goeker M."/>
            <person name="Bristow J."/>
            <person name="Eisen J.A."/>
            <person name="Markowitz V."/>
            <person name="Hugenholtz P."/>
            <person name="Kyrpides N.C."/>
            <person name="Klenk H.-P."/>
            <person name="Lapidus A."/>
        </authorList>
    </citation>
    <scope>NUCLEOTIDE SEQUENCE [LARGE SCALE GENOMIC DNA]</scope>
    <source>
        <strain evidence="13">DSM 15894 / CECT 5975 / LMG 20990 / XIL07</strain>
    </source>
</reference>
<dbReference type="GO" id="GO:0000155">
    <property type="term" value="F:phosphorelay sensor kinase activity"/>
    <property type="evidence" value="ECO:0007669"/>
    <property type="project" value="InterPro"/>
</dbReference>
<sequence>MAATAARPAATRPAATRPAAIRAPRRARTVILASTLGVETLLAGTLAVALATGTDVDWLWALGWVAVAAVGGALAASRPRNPIGWILYAGGTGTLLAMVLGGIAALAGNAWLQLAALLLFGAAWLATTSLALVHFPDGRVEGRAMRALRAAVWVLVGVTAVGLVLDPIGFGDDAALASPLGIPALGAVPQAVANGAQLAGSLVTVAATVVLLARWRRAAGETRRRLGWIALAALAAAVLAVAMLAMTLSGVDAPDSIGAAFELVQVTLPVLIAVGVIDPRAFDVDVAVRVSLVAVVLTAAVITVFTLVMWGASQVFGSQSSPVAALVASGLVAVSLGPAKGWLDAAVQRRLFGARREPARAVTSTASAVAAAASPDESVAAAAELAGTTLRLGGIDLHATGGETVSWRAPGGIPAGSPSVERPLVALGGTHGAVVAYGRSRGDDGASLASGIDAVAPLLALVVGSARTAASLRAARERAAGAREDERRRVQRALHDGVGPTLVGVAMQLDAVRDRVDPESAEAVARAGVHLRDAIDGLRRAIDGLRPPELDHLGLAGALAERGLSLAAGGLDVRLECAGLPALPPAVEVATYLIASEAAANVAKHADATTCLITVAVVDGVLDVRVEDDGRGLARDGHDGRGLAHDGHDGREGREGVGMRSMRVRAEELGGRLAVSAGATGGTVVAAALPLVVGAA</sequence>
<dbReference type="SMART" id="SM00387">
    <property type="entry name" value="HATPase_c"/>
    <property type="match status" value="1"/>
</dbReference>
<evidence type="ECO:0000256" key="9">
    <source>
        <dbReference type="SAM" id="MobiDB-lite"/>
    </source>
</evidence>
<evidence type="ECO:0000256" key="5">
    <source>
        <dbReference type="ARBA" id="ARBA00022741"/>
    </source>
</evidence>
<dbReference type="PANTHER" id="PTHR24421">
    <property type="entry name" value="NITRATE/NITRITE SENSOR PROTEIN NARX-RELATED"/>
    <property type="match status" value="1"/>
</dbReference>
<dbReference type="Gene3D" id="3.30.565.10">
    <property type="entry name" value="Histidine kinase-like ATPase, C-terminal domain"/>
    <property type="match status" value="1"/>
</dbReference>
<dbReference type="HOGENOM" id="CLU_021898_1_0_11"/>
<evidence type="ECO:0000256" key="8">
    <source>
        <dbReference type="ARBA" id="ARBA00023012"/>
    </source>
</evidence>
<feature type="transmembrane region" description="Helical" evidence="10">
    <location>
        <begin position="257"/>
        <end position="278"/>
    </location>
</feature>
<feature type="transmembrane region" description="Helical" evidence="10">
    <location>
        <begin position="225"/>
        <end position="245"/>
    </location>
</feature>
<feature type="transmembrane region" description="Helical" evidence="10">
    <location>
        <begin position="85"/>
        <end position="108"/>
    </location>
</feature>
<keyword evidence="4" id="KW-0808">Transferase</keyword>